<dbReference type="SUPFAM" id="SSF102405">
    <property type="entry name" value="MCP/YpsA-like"/>
    <property type="match status" value="1"/>
</dbReference>
<accession>A0ABR5ADX8</accession>
<keyword evidence="5" id="KW-1185">Reference proteome</keyword>
<protein>
    <recommendedName>
        <fullName evidence="6">DNA-protecting protein DprA</fullName>
    </recommendedName>
</protein>
<dbReference type="PANTHER" id="PTHR43022:SF1">
    <property type="entry name" value="PROTEIN SMF"/>
    <property type="match status" value="1"/>
</dbReference>
<evidence type="ECO:0000313" key="5">
    <source>
        <dbReference type="Proteomes" id="UP000031967"/>
    </source>
</evidence>
<feature type="domain" description="DprA winged helix" evidence="3">
    <location>
        <begin position="307"/>
        <end position="358"/>
    </location>
</feature>
<evidence type="ECO:0000259" key="2">
    <source>
        <dbReference type="Pfam" id="PF02481"/>
    </source>
</evidence>
<evidence type="ECO:0000313" key="4">
    <source>
        <dbReference type="EMBL" id="KIL39254.1"/>
    </source>
</evidence>
<evidence type="ECO:0000259" key="3">
    <source>
        <dbReference type="Pfam" id="PF17782"/>
    </source>
</evidence>
<dbReference type="Gene3D" id="1.10.10.10">
    <property type="entry name" value="Winged helix-like DNA-binding domain superfamily/Winged helix DNA-binding domain"/>
    <property type="match status" value="1"/>
</dbReference>
<dbReference type="InterPro" id="IPR041614">
    <property type="entry name" value="DprA_WH"/>
</dbReference>
<evidence type="ECO:0008006" key="6">
    <source>
        <dbReference type="Google" id="ProtNLM"/>
    </source>
</evidence>
<gene>
    <name evidence="4" type="ORF">SD70_21550</name>
</gene>
<dbReference type="Gene3D" id="3.40.50.450">
    <property type="match status" value="1"/>
</dbReference>
<proteinExistence type="inferred from homology"/>
<sequence length="364" mass="39219">MEPRDIVFGLHELEGIGWQSILRIIVHVQPIDKIFIMKEHDLAALGLRAAQVAAVRERLTPAFVERRREAYRQRGVRIVTAFDSDYPGILKETAQPPWVLYGIGDWAKLKDSAIAIVGTRTPTVYGQKIAAMLAGTLAQAGFAIVSGLARGIDGCAHRGALEAGGATIAVLGCPLDRIYPPDNAALHREIARHGLILSEYPLGTAMKKGMFPQRNRIIAGLSLGVVVVEAARQSGSLLTAKQALDEGRDVFAVPGPITSPKSVGALNLVCDGTAKMILSAEHIIEEYRHLITKPVHTHSKQDGRVAAMSADERLVYDLLAAEGATADELLAQTAFTFGHLHSVLLSLTMKNLIQPLPGSVYKAI</sequence>
<dbReference type="InterPro" id="IPR036388">
    <property type="entry name" value="WH-like_DNA-bd_sf"/>
</dbReference>
<dbReference type="Proteomes" id="UP000031967">
    <property type="component" value="Unassembled WGS sequence"/>
</dbReference>
<reference evidence="4 5" key="1">
    <citation type="submission" date="2014-12" db="EMBL/GenBank/DDBJ databases">
        <title>Draft genome sequence of Paenibacillus kamchatkensis strain B-2647.</title>
        <authorList>
            <person name="Karlyshev A.V."/>
            <person name="Kudryashova E.B."/>
        </authorList>
    </citation>
    <scope>NUCLEOTIDE SEQUENCE [LARGE SCALE GENOMIC DNA]</scope>
    <source>
        <strain evidence="4 5">VKM B-2647</strain>
    </source>
</reference>
<dbReference type="InterPro" id="IPR003488">
    <property type="entry name" value="DprA"/>
</dbReference>
<comment type="caution">
    <text evidence="4">The sequence shown here is derived from an EMBL/GenBank/DDBJ whole genome shotgun (WGS) entry which is preliminary data.</text>
</comment>
<dbReference type="InterPro" id="IPR057666">
    <property type="entry name" value="DrpA_SLOG"/>
</dbReference>
<dbReference type="RefSeq" id="WP_041049605.1">
    <property type="nucleotide sequence ID" value="NZ_JXAK01000041.1"/>
</dbReference>
<dbReference type="PANTHER" id="PTHR43022">
    <property type="entry name" value="PROTEIN SMF"/>
    <property type="match status" value="1"/>
</dbReference>
<comment type="similarity">
    <text evidence="1">Belongs to the DprA/Smf family.</text>
</comment>
<evidence type="ECO:0000256" key="1">
    <source>
        <dbReference type="ARBA" id="ARBA00006525"/>
    </source>
</evidence>
<organism evidence="4 5">
    <name type="scientific">Gordoniibacillus kamchatkensis</name>
    <dbReference type="NCBI Taxonomy" id="1590651"/>
    <lineage>
        <taxon>Bacteria</taxon>
        <taxon>Bacillati</taxon>
        <taxon>Bacillota</taxon>
        <taxon>Bacilli</taxon>
        <taxon>Bacillales</taxon>
        <taxon>Paenibacillaceae</taxon>
        <taxon>Gordoniibacillus</taxon>
    </lineage>
</organism>
<dbReference type="NCBIfam" id="TIGR00732">
    <property type="entry name" value="dprA"/>
    <property type="match status" value="1"/>
</dbReference>
<name>A0ABR5ADX8_9BACL</name>
<dbReference type="Pfam" id="PF17782">
    <property type="entry name" value="WHD_DprA"/>
    <property type="match status" value="1"/>
</dbReference>
<feature type="domain" description="Smf/DprA SLOG" evidence="2">
    <location>
        <begin position="78"/>
        <end position="287"/>
    </location>
</feature>
<dbReference type="EMBL" id="JXAK01000041">
    <property type="protein sequence ID" value="KIL39254.1"/>
    <property type="molecule type" value="Genomic_DNA"/>
</dbReference>
<dbReference type="Pfam" id="PF02481">
    <property type="entry name" value="DNA_processg_A"/>
    <property type="match status" value="1"/>
</dbReference>